<dbReference type="SMART" id="SM00257">
    <property type="entry name" value="LysM"/>
    <property type="match status" value="3"/>
</dbReference>
<dbReference type="EC" id="3.5.1.28" evidence="3"/>
<evidence type="ECO:0000256" key="2">
    <source>
        <dbReference type="ARBA" id="ARBA00010860"/>
    </source>
</evidence>
<evidence type="ECO:0000256" key="6">
    <source>
        <dbReference type="SAM" id="SignalP"/>
    </source>
</evidence>
<dbReference type="InterPro" id="IPR050695">
    <property type="entry name" value="N-acetylmuramoyl_amidase_3"/>
</dbReference>
<keyword evidence="6" id="KW-0732">Signal</keyword>
<dbReference type="Proteomes" id="UP000240530">
    <property type="component" value="Unassembled WGS sequence"/>
</dbReference>
<dbReference type="Gene3D" id="3.40.630.40">
    <property type="entry name" value="Zn-dependent exopeptidases"/>
    <property type="match status" value="1"/>
</dbReference>
<dbReference type="Pfam" id="PF01476">
    <property type="entry name" value="LysM"/>
    <property type="match status" value="3"/>
</dbReference>
<name>A0A2T3KQ91_PHOLD</name>
<feature type="domain" description="LysM" evidence="7">
    <location>
        <begin position="537"/>
        <end position="580"/>
    </location>
</feature>
<dbReference type="RefSeq" id="WP_107186050.1">
    <property type="nucleotide sequence ID" value="NZ_CP131575.1"/>
</dbReference>
<dbReference type="PROSITE" id="PS51782">
    <property type="entry name" value="LYSM"/>
    <property type="match status" value="3"/>
</dbReference>
<feature type="domain" description="LysM" evidence="7">
    <location>
        <begin position="486"/>
        <end position="529"/>
    </location>
</feature>
<dbReference type="Gene3D" id="2.60.40.3500">
    <property type="match status" value="1"/>
</dbReference>
<evidence type="ECO:0000256" key="1">
    <source>
        <dbReference type="ARBA" id="ARBA00001561"/>
    </source>
</evidence>
<dbReference type="InterPro" id="IPR018392">
    <property type="entry name" value="LysM"/>
</dbReference>
<evidence type="ECO:0000313" key="8">
    <source>
        <dbReference type="EMBL" id="PSV07622.1"/>
    </source>
</evidence>
<evidence type="ECO:0000259" key="7">
    <source>
        <dbReference type="PROSITE" id="PS51782"/>
    </source>
</evidence>
<dbReference type="SMART" id="SM00646">
    <property type="entry name" value="Ami_3"/>
    <property type="match status" value="1"/>
</dbReference>
<proteinExistence type="inferred from homology"/>
<dbReference type="SUPFAM" id="SSF54106">
    <property type="entry name" value="LysM domain"/>
    <property type="match status" value="3"/>
</dbReference>
<dbReference type="GO" id="GO:0030288">
    <property type="term" value="C:outer membrane-bounded periplasmic space"/>
    <property type="evidence" value="ECO:0007669"/>
    <property type="project" value="TreeGrafter"/>
</dbReference>
<keyword evidence="4" id="KW-0378">Hydrolase</keyword>
<protein>
    <recommendedName>
        <fullName evidence="3">N-acetylmuramoyl-L-alanine amidase</fullName>
        <ecNumber evidence="3">3.5.1.28</ecNumber>
    </recommendedName>
</protein>
<dbReference type="EMBL" id="PYNS01000031">
    <property type="protein sequence ID" value="PSV07622.1"/>
    <property type="molecule type" value="Genomic_DNA"/>
</dbReference>
<dbReference type="InterPro" id="IPR036779">
    <property type="entry name" value="LysM_dom_sf"/>
</dbReference>
<feature type="chain" id="PRO_5015542120" description="N-acetylmuramoyl-L-alanine amidase" evidence="6">
    <location>
        <begin position="25"/>
        <end position="583"/>
    </location>
</feature>
<accession>A0A2T3KQ91</accession>
<dbReference type="InterPro" id="IPR021731">
    <property type="entry name" value="AMIN_dom"/>
</dbReference>
<dbReference type="SUPFAM" id="SSF53187">
    <property type="entry name" value="Zn-dependent exopeptidases"/>
    <property type="match status" value="1"/>
</dbReference>
<evidence type="ECO:0000256" key="4">
    <source>
        <dbReference type="ARBA" id="ARBA00022801"/>
    </source>
</evidence>
<dbReference type="Pfam" id="PF01520">
    <property type="entry name" value="Amidase_3"/>
    <property type="match status" value="1"/>
</dbReference>
<dbReference type="CDD" id="cd02696">
    <property type="entry name" value="MurNAc-LAA"/>
    <property type="match status" value="1"/>
</dbReference>
<comment type="similarity">
    <text evidence="2">Belongs to the N-acetylmuramoyl-L-alanine amidase 3 family.</text>
</comment>
<dbReference type="PANTHER" id="PTHR30404">
    <property type="entry name" value="N-ACETYLMURAMOYL-L-ALANINE AMIDASE"/>
    <property type="match status" value="1"/>
</dbReference>
<dbReference type="GO" id="GO:0009253">
    <property type="term" value="P:peptidoglycan catabolic process"/>
    <property type="evidence" value="ECO:0007669"/>
    <property type="project" value="InterPro"/>
</dbReference>
<dbReference type="Pfam" id="PF11741">
    <property type="entry name" value="AMIN"/>
    <property type="match status" value="1"/>
</dbReference>
<dbReference type="AlphaFoldDB" id="A0A2T3KQ91"/>
<keyword evidence="5" id="KW-0961">Cell wall biogenesis/degradation</keyword>
<reference evidence="8 9" key="1">
    <citation type="submission" date="2018-03" db="EMBL/GenBank/DDBJ databases">
        <title>Whole genome sequencing of Histamine producing bacteria.</title>
        <authorList>
            <person name="Butler K."/>
        </authorList>
    </citation>
    <scope>NUCLEOTIDE SEQUENCE [LARGE SCALE GENOMIC DNA]</scope>
    <source>
        <strain evidence="8 9">Res.4.1</strain>
    </source>
</reference>
<comment type="catalytic activity">
    <reaction evidence="1">
        <text>Hydrolyzes the link between N-acetylmuramoyl residues and L-amino acid residues in certain cell-wall glycopeptides.</text>
        <dbReference type="EC" id="3.5.1.28"/>
    </reaction>
</comment>
<sequence length="583" mass="62937">MALRTYLKLLVVGAGLVSSTSVFANELKGVRIWPAPDETRVVLDLQSKADYSHFSLAGPSRLVVDLKDTSIKTKLPITVNKSDILTKVRKSTAPEKGATRLVFEIKRGVTPKIFSLSPTGNYGYRLVLDIPNGSAKTVGAKEEKAEEQATANNLAKMPSGTADIVVAVDAGHGGDDPGSIGPTRKYEKNVTLAVAKKLAAKINATTGMRAVLTRRGDYFVPLGKRSEIARKNKALLLVSIHADGFTKPQPRGASVWVLNTRRANTEIGRWLEQSEKQSELLGGGDVLSNNTKDKYLGRAVLDLQFSYSQKEGYDVASRVLRELRKVARLHKTSPQYASLAVLKSPDIPSLLVETGFITNPTEERLLNTASHQNQLANAVYKGVLQYFEANPPEGTLFASRLKGRGSKHKVTSGQSLSGIAQKYGVSMASIKAANNLKSNSVNIGQVLIIPSNIKTASSSAPVKATTSSTVAKSTSSAKSSVSTKVIVHKVVRGEYLGKIAQKYGVTMSSIRQLNRLKSDNVMLGQKLKIAVPAPKYVHHKVQRGEFLSKIADKYGVSVATIRATNKLRSDKLAVGQTLIIPRS</sequence>
<feature type="signal peptide" evidence="6">
    <location>
        <begin position="1"/>
        <end position="24"/>
    </location>
</feature>
<dbReference type="CDD" id="cd00118">
    <property type="entry name" value="LysM"/>
    <property type="match status" value="3"/>
</dbReference>
<gene>
    <name evidence="8" type="ORF">C0W93_19115</name>
</gene>
<evidence type="ECO:0000256" key="3">
    <source>
        <dbReference type="ARBA" id="ARBA00011901"/>
    </source>
</evidence>
<feature type="domain" description="LysM" evidence="7">
    <location>
        <begin position="406"/>
        <end position="449"/>
    </location>
</feature>
<dbReference type="GO" id="GO:0008745">
    <property type="term" value="F:N-acetylmuramoyl-L-alanine amidase activity"/>
    <property type="evidence" value="ECO:0007669"/>
    <property type="project" value="UniProtKB-EC"/>
</dbReference>
<evidence type="ECO:0000256" key="5">
    <source>
        <dbReference type="ARBA" id="ARBA00023316"/>
    </source>
</evidence>
<comment type="caution">
    <text evidence="8">The sequence shown here is derived from an EMBL/GenBank/DDBJ whole genome shotgun (WGS) entry which is preliminary data.</text>
</comment>
<evidence type="ECO:0000313" key="9">
    <source>
        <dbReference type="Proteomes" id="UP000240530"/>
    </source>
</evidence>
<organism evidence="8 9">
    <name type="scientific">Photobacterium leiognathi subsp. mandapamensis</name>
    <name type="common">Photobacterium mandapamensis</name>
    <dbReference type="NCBI Taxonomy" id="48408"/>
    <lineage>
        <taxon>Bacteria</taxon>
        <taxon>Pseudomonadati</taxon>
        <taxon>Pseudomonadota</taxon>
        <taxon>Gammaproteobacteria</taxon>
        <taxon>Vibrionales</taxon>
        <taxon>Vibrionaceae</taxon>
        <taxon>Photobacterium</taxon>
    </lineage>
</organism>
<dbReference type="Gene3D" id="3.10.350.10">
    <property type="entry name" value="LysM domain"/>
    <property type="match status" value="3"/>
</dbReference>
<dbReference type="GO" id="GO:0071555">
    <property type="term" value="P:cell wall organization"/>
    <property type="evidence" value="ECO:0007669"/>
    <property type="project" value="UniProtKB-KW"/>
</dbReference>
<dbReference type="PANTHER" id="PTHR30404:SF6">
    <property type="entry name" value="N-ACETYLMURAMOYL-L-ALANINE AMIDASE AMIB"/>
    <property type="match status" value="1"/>
</dbReference>
<dbReference type="InterPro" id="IPR002508">
    <property type="entry name" value="MurNAc-LAA_cat"/>
</dbReference>